<protein>
    <recommendedName>
        <fullName evidence="4">F-box domain-containing protein</fullName>
    </recommendedName>
</protein>
<gene>
    <name evidence="2" type="ORF">CPB84DRAFT_1773527</name>
</gene>
<keyword evidence="1" id="KW-0732">Signal</keyword>
<comment type="caution">
    <text evidence="2">The sequence shown here is derived from an EMBL/GenBank/DDBJ whole genome shotgun (WGS) entry which is preliminary data.</text>
</comment>
<keyword evidence="3" id="KW-1185">Reference proteome</keyword>
<name>A0A9P5TQS3_GYMJU</name>
<reference evidence="2" key="1">
    <citation type="submission" date="2020-11" db="EMBL/GenBank/DDBJ databases">
        <authorList>
            <consortium name="DOE Joint Genome Institute"/>
            <person name="Ahrendt S."/>
            <person name="Riley R."/>
            <person name="Andreopoulos W."/>
            <person name="LaButti K."/>
            <person name="Pangilinan J."/>
            <person name="Ruiz-duenas F.J."/>
            <person name="Barrasa J.M."/>
            <person name="Sanchez-Garcia M."/>
            <person name="Camarero S."/>
            <person name="Miyauchi S."/>
            <person name="Serrano A."/>
            <person name="Linde D."/>
            <person name="Babiker R."/>
            <person name="Drula E."/>
            <person name="Ayuso-Fernandez I."/>
            <person name="Pacheco R."/>
            <person name="Padilla G."/>
            <person name="Ferreira P."/>
            <person name="Barriuso J."/>
            <person name="Kellner H."/>
            <person name="Castanera R."/>
            <person name="Alfaro M."/>
            <person name="Ramirez L."/>
            <person name="Pisabarro A.G."/>
            <person name="Kuo A."/>
            <person name="Tritt A."/>
            <person name="Lipzen A."/>
            <person name="He G."/>
            <person name="Yan M."/>
            <person name="Ng V."/>
            <person name="Cullen D."/>
            <person name="Martin F."/>
            <person name="Rosso M.-N."/>
            <person name="Henrissat B."/>
            <person name="Hibbett D."/>
            <person name="Martinez A.T."/>
            <person name="Grigoriev I.V."/>
        </authorList>
    </citation>
    <scope>NUCLEOTIDE SEQUENCE</scope>
    <source>
        <strain evidence="2">AH 44721</strain>
    </source>
</reference>
<evidence type="ECO:0000256" key="1">
    <source>
        <dbReference type="SAM" id="SignalP"/>
    </source>
</evidence>
<accession>A0A9P5TQS3</accession>
<evidence type="ECO:0000313" key="2">
    <source>
        <dbReference type="EMBL" id="KAF8904133.1"/>
    </source>
</evidence>
<organism evidence="2 3">
    <name type="scientific">Gymnopilus junonius</name>
    <name type="common">Spectacular rustgill mushroom</name>
    <name type="synonym">Gymnopilus spectabilis subsp. junonius</name>
    <dbReference type="NCBI Taxonomy" id="109634"/>
    <lineage>
        <taxon>Eukaryota</taxon>
        <taxon>Fungi</taxon>
        <taxon>Dikarya</taxon>
        <taxon>Basidiomycota</taxon>
        <taxon>Agaricomycotina</taxon>
        <taxon>Agaricomycetes</taxon>
        <taxon>Agaricomycetidae</taxon>
        <taxon>Agaricales</taxon>
        <taxon>Agaricineae</taxon>
        <taxon>Hymenogastraceae</taxon>
        <taxon>Gymnopilus</taxon>
    </lineage>
</organism>
<evidence type="ECO:0000313" key="3">
    <source>
        <dbReference type="Proteomes" id="UP000724874"/>
    </source>
</evidence>
<feature type="chain" id="PRO_5040158554" description="F-box domain-containing protein" evidence="1">
    <location>
        <begin position="24"/>
        <end position="307"/>
    </location>
</feature>
<dbReference type="Proteomes" id="UP000724874">
    <property type="component" value="Unassembled WGS sequence"/>
</dbReference>
<dbReference type="OrthoDB" id="2963292at2759"/>
<dbReference type="AlphaFoldDB" id="A0A9P5TQS3"/>
<proteinExistence type="predicted"/>
<sequence>MTFRILDLLILLLFVDEMKWTLSSILVLSVFSRASELRDESVAQVKPDFTARAKRLRAARAAKQALLEEKQRQTLESRAFRFEDLPVEVRLLVLAHCADWPATYQSLVRVSSHCQRLTFHACLPRLPVKLISPQQVHSFDLFLHTQPKLACLMYHMWITPLKEELLPISISIVKKCNNLRSLASNAYILQESITLSKGRLSHENCTDLTLLATRTESWTSLLNTANGSAFFHQLTHLRLIGDQIPRQLPVPGLTHFSYGSSGSERSGGNASIGLACSRTKRLEIWCDNANRTGMWELCADGAGRSGD</sequence>
<evidence type="ECO:0008006" key="4">
    <source>
        <dbReference type="Google" id="ProtNLM"/>
    </source>
</evidence>
<feature type="signal peptide" evidence="1">
    <location>
        <begin position="1"/>
        <end position="23"/>
    </location>
</feature>
<dbReference type="EMBL" id="JADNYJ010000027">
    <property type="protein sequence ID" value="KAF8904133.1"/>
    <property type="molecule type" value="Genomic_DNA"/>
</dbReference>